<reference evidence="6" key="1">
    <citation type="submission" date="2020-07" db="EMBL/GenBank/DDBJ databases">
        <title>Vallitalea pronyensis genome.</title>
        <authorList>
            <person name="Postec A."/>
        </authorList>
    </citation>
    <scope>NUCLEOTIDE SEQUENCE</scope>
    <source>
        <strain evidence="6">FatNI3</strain>
    </source>
</reference>
<keyword evidence="4 6" id="KW-0067">ATP-binding</keyword>
<dbReference type="RefSeq" id="WP_212695490.1">
    <property type="nucleotide sequence ID" value="NZ_CP058649.1"/>
</dbReference>
<evidence type="ECO:0000256" key="1">
    <source>
        <dbReference type="ARBA" id="ARBA00005417"/>
    </source>
</evidence>
<evidence type="ECO:0000256" key="4">
    <source>
        <dbReference type="ARBA" id="ARBA00022840"/>
    </source>
</evidence>
<sequence>MSEKALIRFENVDKTYTVGSLFNKKNIHAVKNANLNINKGEILGVVGESGCGKTTLAKLLTNILDISGGELYVNDIDISKMGKAERKKFRSEVQMIFQDPFGSLNPAHRISYIVGRTIGIYNPQFTAVQIREKVKDLFTIVGLTPPEDFMDKHPNQISGGQRQRIVIARALAVEPEIIVADEPTSMLDVSIGIEIMNLMLELKEKKQLTYMLITHNLASARYMADRIVVMYGGTLVEESPTDELLENPYHPYTILLLESTPEPYKKDKKAIEAKEDPANLADPSPRCMFYKRCPYAMEKCRKEEPNWYQNGKHRVKCFLYENIDGPTESLVNIDVYVKKETEAIDY</sequence>
<dbReference type="GO" id="GO:0016887">
    <property type="term" value="F:ATP hydrolysis activity"/>
    <property type="evidence" value="ECO:0007669"/>
    <property type="project" value="InterPro"/>
</dbReference>
<keyword evidence="7" id="KW-1185">Reference proteome</keyword>
<dbReference type="Pfam" id="PF08352">
    <property type="entry name" value="oligo_HPY"/>
    <property type="match status" value="1"/>
</dbReference>
<accession>A0A8J8SIU0</accession>
<dbReference type="Pfam" id="PF00005">
    <property type="entry name" value="ABC_tran"/>
    <property type="match status" value="1"/>
</dbReference>
<dbReference type="InterPro" id="IPR013563">
    <property type="entry name" value="Oligopep_ABC_C"/>
</dbReference>
<dbReference type="CDD" id="cd03257">
    <property type="entry name" value="ABC_NikE_OppD_transporters"/>
    <property type="match status" value="1"/>
</dbReference>
<protein>
    <submittedName>
        <fullName evidence="6">ABC transporter ATP-binding protein</fullName>
    </submittedName>
</protein>
<keyword evidence="2" id="KW-0813">Transport</keyword>
<dbReference type="AlphaFoldDB" id="A0A8J8SIU0"/>
<evidence type="ECO:0000256" key="2">
    <source>
        <dbReference type="ARBA" id="ARBA00022448"/>
    </source>
</evidence>
<dbReference type="InterPro" id="IPR027417">
    <property type="entry name" value="P-loop_NTPase"/>
</dbReference>
<dbReference type="InterPro" id="IPR017871">
    <property type="entry name" value="ABC_transporter-like_CS"/>
</dbReference>
<dbReference type="Proteomes" id="UP000683246">
    <property type="component" value="Chromosome"/>
</dbReference>
<evidence type="ECO:0000313" key="6">
    <source>
        <dbReference type="EMBL" id="QUI24794.1"/>
    </source>
</evidence>
<evidence type="ECO:0000256" key="3">
    <source>
        <dbReference type="ARBA" id="ARBA00022741"/>
    </source>
</evidence>
<dbReference type="PANTHER" id="PTHR43776">
    <property type="entry name" value="TRANSPORT ATP-BINDING PROTEIN"/>
    <property type="match status" value="1"/>
</dbReference>
<dbReference type="PROSITE" id="PS50893">
    <property type="entry name" value="ABC_TRANSPORTER_2"/>
    <property type="match status" value="1"/>
</dbReference>
<dbReference type="PROSITE" id="PS00211">
    <property type="entry name" value="ABC_TRANSPORTER_1"/>
    <property type="match status" value="1"/>
</dbReference>
<dbReference type="KEGG" id="vpy:HZI73_21920"/>
<dbReference type="NCBIfam" id="TIGR01727">
    <property type="entry name" value="oligo_HPY"/>
    <property type="match status" value="1"/>
</dbReference>
<evidence type="ECO:0000313" key="7">
    <source>
        <dbReference type="Proteomes" id="UP000683246"/>
    </source>
</evidence>
<gene>
    <name evidence="6" type="ORF">HZI73_21920</name>
</gene>
<dbReference type="GO" id="GO:0005524">
    <property type="term" value="F:ATP binding"/>
    <property type="evidence" value="ECO:0007669"/>
    <property type="project" value="UniProtKB-KW"/>
</dbReference>
<evidence type="ECO:0000259" key="5">
    <source>
        <dbReference type="PROSITE" id="PS50893"/>
    </source>
</evidence>
<proteinExistence type="inferred from homology"/>
<dbReference type="InterPro" id="IPR050319">
    <property type="entry name" value="ABC_transp_ATP-bind"/>
</dbReference>
<name>A0A8J8SIU0_9FIRM</name>
<dbReference type="InterPro" id="IPR003593">
    <property type="entry name" value="AAA+_ATPase"/>
</dbReference>
<feature type="domain" description="ABC transporter" evidence="5">
    <location>
        <begin position="7"/>
        <end position="257"/>
    </location>
</feature>
<dbReference type="GO" id="GO:0055085">
    <property type="term" value="P:transmembrane transport"/>
    <property type="evidence" value="ECO:0007669"/>
    <property type="project" value="UniProtKB-ARBA"/>
</dbReference>
<dbReference type="SUPFAM" id="SSF52540">
    <property type="entry name" value="P-loop containing nucleoside triphosphate hydrolases"/>
    <property type="match status" value="1"/>
</dbReference>
<dbReference type="EMBL" id="CP058649">
    <property type="protein sequence ID" value="QUI24794.1"/>
    <property type="molecule type" value="Genomic_DNA"/>
</dbReference>
<keyword evidence="3" id="KW-0547">Nucleotide-binding</keyword>
<organism evidence="6 7">
    <name type="scientific">Vallitalea pronyensis</name>
    <dbReference type="NCBI Taxonomy" id="1348613"/>
    <lineage>
        <taxon>Bacteria</taxon>
        <taxon>Bacillati</taxon>
        <taxon>Bacillota</taxon>
        <taxon>Clostridia</taxon>
        <taxon>Lachnospirales</taxon>
        <taxon>Vallitaleaceae</taxon>
        <taxon>Vallitalea</taxon>
    </lineage>
</organism>
<dbReference type="FunFam" id="3.40.50.300:FF:000016">
    <property type="entry name" value="Oligopeptide ABC transporter ATP-binding component"/>
    <property type="match status" value="1"/>
</dbReference>
<comment type="similarity">
    <text evidence="1">Belongs to the ABC transporter superfamily.</text>
</comment>
<dbReference type="InterPro" id="IPR003439">
    <property type="entry name" value="ABC_transporter-like_ATP-bd"/>
</dbReference>
<dbReference type="GO" id="GO:0015833">
    <property type="term" value="P:peptide transport"/>
    <property type="evidence" value="ECO:0007669"/>
    <property type="project" value="InterPro"/>
</dbReference>
<dbReference type="Gene3D" id="3.40.50.300">
    <property type="entry name" value="P-loop containing nucleotide triphosphate hydrolases"/>
    <property type="match status" value="1"/>
</dbReference>
<dbReference type="SMART" id="SM00382">
    <property type="entry name" value="AAA"/>
    <property type="match status" value="1"/>
</dbReference>